<evidence type="ECO:0000313" key="1">
    <source>
        <dbReference type="EMBL" id="KAJ7097209.1"/>
    </source>
</evidence>
<accession>A0AAD6UBG6</accession>
<keyword evidence="2" id="KW-1185">Reference proteome</keyword>
<dbReference type="Proteomes" id="UP001222325">
    <property type="component" value="Unassembled WGS sequence"/>
</dbReference>
<comment type="caution">
    <text evidence="1">The sequence shown here is derived from an EMBL/GenBank/DDBJ whole genome shotgun (WGS) entry which is preliminary data.</text>
</comment>
<dbReference type="EMBL" id="JARJCN010000010">
    <property type="protein sequence ID" value="KAJ7097209.1"/>
    <property type="molecule type" value="Genomic_DNA"/>
</dbReference>
<gene>
    <name evidence="1" type="ORF">B0H15DRAFT_945866</name>
</gene>
<sequence length="185" mass="19876">MATCESNKLPGALSSQSLLHIRRSALPPVHALALYESCEENVCFPVAGHLSERGAYCALPTHRTLECTQRITRVAGAPRRAHAPRVAHVLPFATLRVHVLCTAARHLRRGSPPLAMFRVSRTSATAALQPREGGAFGASLRTRSVGADSVATPSRMHLLCVAHDIHCLCLSLLRGSGAILRALRL</sequence>
<proteinExistence type="predicted"/>
<dbReference type="AlphaFoldDB" id="A0AAD6UBG6"/>
<evidence type="ECO:0000313" key="2">
    <source>
        <dbReference type="Proteomes" id="UP001222325"/>
    </source>
</evidence>
<name>A0AAD6UBG6_9AGAR</name>
<reference evidence="1" key="1">
    <citation type="submission" date="2023-03" db="EMBL/GenBank/DDBJ databases">
        <title>Massive genome expansion in bonnet fungi (Mycena s.s.) driven by repeated elements and novel gene families across ecological guilds.</title>
        <authorList>
            <consortium name="Lawrence Berkeley National Laboratory"/>
            <person name="Harder C.B."/>
            <person name="Miyauchi S."/>
            <person name="Viragh M."/>
            <person name="Kuo A."/>
            <person name="Thoen E."/>
            <person name="Andreopoulos B."/>
            <person name="Lu D."/>
            <person name="Skrede I."/>
            <person name="Drula E."/>
            <person name="Henrissat B."/>
            <person name="Morin E."/>
            <person name="Kohler A."/>
            <person name="Barry K."/>
            <person name="LaButti K."/>
            <person name="Morin E."/>
            <person name="Salamov A."/>
            <person name="Lipzen A."/>
            <person name="Mereny Z."/>
            <person name="Hegedus B."/>
            <person name="Baldrian P."/>
            <person name="Stursova M."/>
            <person name="Weitz H."/>
            <person name="Taylor A."/>
            <person name="Grigoriev I.V."/>
            <person name="Nagy L.G."/>
            <person name="Martin F."/>
            <person name="Kauserud H."/>
        </authorList>
    </citation>
    <scope>NUCLEOTIDE SEQUENCE</scope>
    <source>
        <strain evidence="1">CBHHK173m</strain>
    </source>
</reference>
<protein>
    <submittedName>
        <fullName evidence="1">Uncharacterized protein</fullName>
    </submittedName>
</protein>
<organism evidence="1 2">
    <name type="scientific">Mycena belliarum</name>
    <dbReference type="NCBI Taxonomy" id="1033014"/>
    <lineage>
        <taxon>Eukaryota</taxon>
        <taxon>Fungi</taxon>
        <taxon>Dikarya</taxon>
        <taxon>Basidiomycota</taxon>
        <taxon>Agaricomycotina</taxon>
        <taxon>Agaricomycetes</taxon>
        <taxon>Agaricomycetidae</taxon>
        <taxon>Agaricales</taxon>
        <taxon>Marasmiineae</taxon>
        <taxon>Mycenaceae</taxon>
        <taxon>Mycena</taxon>
    </lineage>
</organism>